<name>A0A2R3Q8Y4_9BURK</name>
<dbReference type="AlphaFoldDB" id="A0A2R3Q8Y4"/>
<evidence type="ECO:0000256" key="2">
    <source>
        <dbReference type="ARBA" id="ARBA00009539"/>
    </source>
</evidence>
<dbReference type="KEGG" id="mela:C6568_02480"/>
<proteinExistence type="inferred from homology"/>
<reference evidence="10 11" key="1">
    <citation type="submission" date="2018-03" db="EMBL/GenBank/DDBJ databases">
        <title>Genome sequencing of Melaminivora sp.</title>
        <authorList>
            <person name="Kim S.-J."/>
            <person name="Heo J."/>
            <person name="Ahn J.-H."/>
            <person name="Kwon S.-W."/>
        </authorList>
    </citation>
    <scope>NUCLEOTIDE SEQUENCE [LARGE SCALE GENOMIC DNA]</scope>
    <source>
        <strain evidence="10 11">SC2-9</strain>
    </source>
</reference>
<comment type="pathway">
    <text evidence="1 8">Cofactor biosynthesis; tetrahydrofolate biosynthesis; 5,6,7,8-tetrahydrofolate from 7,8-dihydrofolate: step 1/1.</text>
</comment>
<dbReference type="EMBL" id="CP027667">
    <property type="protein sequence ID" value="AVO48246.1"/>
    <property type="molecule type" value="Genomic_DNA"/>
</dbReference>
<dbReference type="EC" id="1.5.1.3" evidence="3 8"/>
<dbReference type="PANTHER" id="PTHR48069:SF3">
    <property type="entry name" value="DIHYDROFOLATE REDUCTASE"/>
    <property type="match status" value="1"/>
</dbReference>
<accession>A0A2R3Q8Y4</accession>
<dbReference type="SUPFAM" id="SSF53597">
    <property type="entry name" value="Dihydrofolate reductase-like"/>
    <property type="match status" value="1"/>
</dbReference>
<comment type="catalytic activity">
    <reaction evidence="8">
        <text>(6S)-5,6,7,8-tetrahydrofolate + NADP(+) = 7,8-dihydrofolate + NADPH + H(+)</text>
        <dbReference type="Rhea" id="RHEA:15009"/>
        <dbReference type="ChEBI" id="CHEBI:15378"/>
        <dbReference type="ChEBI" id="CHEBI:57451"/>
        <dbReference type="ChEBI" id="CHEBI:57453"/>
        <dbReference type="ChEBI" id="CHEBI:57783"/>
        <dbReference type="ChEBI" id="CHEBI:58349"/>
        <dbReference type="EC" id="1.5.1.3"/>
    </reaction>
</comment>
<organism evidence="10 11">
    <name type="scientific">Melaminivora suipulveris</name>
    <dbReference type="NCBI Taxonomy" id="2109913"/>
    <lineage>
        <taxon>Bacteria</taxon>
        <taxon>Pseudomonadati</taxon>
        <taxon>Pseudomonadota</taxon>
        <taxon>Betaproteobacteria</taxon>
        <taxon>Burkholderiales</taxon>
        <taxon>Comamonadaceae</taxon>
        <taxon>Melaminivora</taxon>
    </lineage>
</organism>
<evidence type="ECO:0000256" key="4">
    <source>
        <dbReference type="ARBA" id="ARBA00022563"/>
    </source>
</evidence>
<keyword evidence="6 8" id="KW-0560">Oxidoreductase</keyword>
<evidence type="ECO:0000313" key="11">
    <source>
        <dbReference type="Proteomes" id="UP000237925"/>
    </source>
</evidence>
<dbReference type="PRINTS" id="PR00070">
    <property type="entry name" value="DHFR"/>
</dbReference>
<dbReference type="RefSeq" id="WP_106682726.1">
    <property type="nucleotide sequence ID" value="NZ_CP027667.1"/>
</dbReference>
<dbReference type="OrthoDB" id="9804315at2"/>
<evidence type="ECO:0000256" key="8">
    <source>
        <dbReference type="PIRNR" id="PIRNR000194"/>
    </source>
</evidence>
<dbReference type="InterPro" id="IPR001796">
    <property type="entry name" value="DHFR_dom"/>
</dbReference>
<comment type="similarity">
    <text evidence="2 8">Belongs to the dihydrofolate reductase family.</text>
</comment>
<comment type="function">
    <text evidence="7 8">Key enzyme in folate metabolism. Catalyzes an essential reaction for de novo glycine and purine synthesis, and for DNA precursor synthesis.</text>
</comment>
<dbReference type="GO" id="GO:0046452">
    <property type="term" value="P:dihydrofolate metabolic process"/>
    <property type="evidence" value="ECO:0007669"/>
    <property type="project" value="TreeGrafter"/>
</dbReference>
<evidence type="ECO:0000256" key="1">
    <source>
        <dbReference type="ARBA" id="ARBA00004903"/>
    </source>
</evidence>
<dbReference type="CDD" id="cd00209">
    <property type="entry name" value="DHFR"/>
    <property type="match status" value="1"/>
</dbReference>
<dbReference type="GO" id="GO:0050661">
    <property type="term" value="F:NADP binding"/>
    <property type="evidence" value="ECO:0007669"/>
    <property type="project" value="InterPro"/>
</dbReference>
<dbReference type="GO" id="GO:0005829">
    <property type="term" value="C:cytosol"/>
    <property type="evidence" value="ECO:0007669"/>
    <property type="project" value="TreeGrafter"/>
</dbReference>
<dbReference type="UniPathway" id="UPA00077">
    <property type="reaction ID" value="UER00158"/>
</dbReference>
<evidence type="ECO:0000256" key="5">
    <source>
        <dbReference type="ARBA" id="ARBA00022857"/>
    </source>
</evidence>
<dbReference type="InterPro" id="IPR012259">
    <property type="entry name" value="DHFR"/>
</dbReference>
<dbReference type="GO" id="GO:0046655">
    <property type="term" value="P:folic acid metabolic process"/>
    <property type="evidence" value="ECO:0007669"/>
    <property type="project" value="TreeGrafter"/>
</dbReference>
<dbReference type="Proteomes" id="UP000237925">
    <property type="component" value="Chromosome"/>
</dbReference>
<dbReference type="PIRSF" id="PIRSF000194">
    <property type="entry name" value="DHFR"/>
    <property type="match status" value="1"/>
</dbReference>
<evidence type="ECO:0000256" key="3">
    <source>
        <dbReference type="ARBA" id="ARBA00012856"/>
    </source>
</evidence>
<evidence type="ECO:0000259" key="9">
    <source>
        <dbReference type="PROSITE" id="PS51330"/>
    </source>
</evidence>
<dbReference type="GO" id="GO:0004146">
    <property type="term" value="F:dihydrofolate reductase activity"/>
    <property type="evidence" value="ECO:0007669"/>
    <property type="project" value="UniProtKB-EC"/>
</dbReference>
<evidence type="ECO:0000256" key="6">
    <source>
        <dbReference type="ARBA" id="ARBA00023002"/>
    </source>
</evidence>
<sequence length="165" mass="18053">MEIALLYACATNGTIGKDGAMPWHLPEDLARFKALTIGQPVIMGRKTWDSLPVRFRPLPGRANIVVTRQGDWQATGAQRAGSLDEALDLAQRAGAVTAWVIGGAQLFDLALPLASRIEATEIEREFDGDTFVAPPGPEWVERSRERHVGAQGLPFAFVRYERRGG</sequence>
<keyword evidence="4 8" id="KW-0554">One-carbon metabolism</keyword>
<evidence type="ECO:0000256" key="7">
    <source>
        <dbReference type="ARBA" id="ARBA00025067"/>
    </source>
</evidence>
<dbReference type="Gene3D" id="3.40.430.10">
    <property type="entry name" value="Dihydrofolate Reductase, subunit A"/>
    <property type="match status" value="1"/>
</dbReference>
<keyword evidence="5 8" id="KW-0521">NADP</keyword>
<dbReference type="PROSITE" id="PS51330">
    <property type="entry name" value="DHFR_2"/>
    <property type="match status" value="1"/>
</dbReference>
<dbReference type="InterPro" id="IPR024072">
    <property type="entry name" value="DHFR-like_dom_sf"/>
</dbReference>
<dbReference type="Pfam" id="PF00186">
    <property type="entry name" value="DHFR_1"/>
    <property type="match status" value="1"/>
</dbReference>
<evidence type="ECO:0000313" key="10">
    <source>
        <dbReference type="EMBL" id="AVO48246.1"/>
    </source>
</evidence>
<dbReference type="PANTHER" id="PTHR48069">
    <property type="entry name" value="DIHYDROFOLATE REDUCTASE"/>
    <property type="match status" value="1"/>
</dbReference>
<keyword evidence="11" id="KW-1185">Reference proteome</keyword>
<feature type="domain" description="DHFR" evidence="9">
    <location>
        <begin position="2"/>
        <end position="162"/>
    </location>
</feature>
<gene>
    <name evidence="10" type="ORF">C6568_02480</name>
</gene>
<protein>
    <recommendedName>
        <fullName evidence="3 8">Dihydrofolate reductase</fullName>
        <ecNumber evidence="3 8">1.5.1.3</ecNumber>
    </recommendedName>
</protein>
<dbReference type="GO" id="GO:0006730">
    <property type="term" value="P:one-carbon metabolic process"/>
    <property type="evidence" value="ECO:0007669"/>
    <property type="project" value="UniProtKB-KW"/>
</dbReference>
<dbReference type="GO" id="GO:0046654">
    <property type="term" value="P:tetrahydrofolate biosynthetic process"/>
    <property type="evidence" value="ECO:0007669"/>
    <property type="project" value="UniProtKB-UniPathway"/>
</dbReference>